<dbReference type="SUPFAM" id="SSF56300">
    <property type="entry name" value="Metallo-dependent phosphatases"/>
    <property type="match status" value="1"/>
</dbReference>
<organism evidence="2 3">
    <name type="scientific">Alicyclobacillus fastidiosus</name>
    <dbReference type="NCBI Taxonomy" id="392011"/>
    <lineage>
        <taxon>Bacteria</taxon>
        <taxon>Bacillati</taxon>
        <taxon>Bacillota</taxon>
        <taxon>Bacilli</taxon>
        <taxon>Bacillales</taxon>
        <taxon>Alicyclobacillaceae</taxon>
        <taxon>Alicyclobacillus</taxon>
    </lineage>
</organism>
<name>A0ABY6ZHB6_9BACL</name>
<evidence type="ECO:0000313" key="2">
    <source>
        <dbReference type="EMBL" id="WAH41501.1"/>
    </source>
</evidence>
<sequence length="340" mass="38290">MRKVSSNVSLCMVPKVAAPFVPQAQAKPVTITSPSTSVDKPKLSFAVISDIHLRAGVDDVGNPYYDHVAENKFQAALQDLHSINPHTNALVIDGDLTVTGVQTDYDSMNKVLNETPHPRHTLFAMGNHEFYHAFYDENGYYNPSAFPNGETEQTAITRYLKNTGMPSLYYSIVIKGYHFIVLGSEKSRISNPNYYDNAVVSDTQLQWLDNELKNSPHNKPSFVFLHQPIPNTVAGSTGNYIIDSDNFIKILDKYPHIILFSGHGHWTLKNQPETMWQGKFTAFNDSCVRDPWDPTTNSLVGDSEGLYVQVYKDKVVVKGRDFTNKQWIDQYTVNIPKDPV</sequence>
<dbReference type="RefSeq" id="WP_268005409.1">
    <property type="nucleotide sequence ID" value="NZ_BSUT01000001.1"/>
</dbReference>
<accession>A0ABY6ZHB6</accession>
<keyword evidence="3" id="KW-1185">Reference proteome</keyword>
<proteinExistence type="predicted"/>
<evidence type="ECO:0000259" key="1">
    <source>
        <dbReference type="Pfam" id="PF00149"/>
    </source>
</evidence>
<dbReference type="PANTHER" id="PTHR43143:SF1">
    <property type="entry name" value="SERINE_THREONINE-PROTEIN PHOSPHATASE CPPED1"/>
    <property type="match status" value="1"/>
</dbReference>
<dbReference type="Proteomes" id="UP001164761">
    <property type="component" value="Chromosome"/>
</dbReference>
<evidence type="ECO:0000313" key="3">
    <source>
        <dbReference type="Proteomes" id="UP001164761"/>
    </source>
</evidence>
<gene>
    <name evidence="2" type="ORF">NZD89_25215</name>
</gene>
<dbReference type="InterPro" id="IPR051918">
    <property type="entry name" value="STPP_CPPED1"/>
</dbReference>
<dbReference type="Gene3D" id="3.60.21.10">
    <property type="match status" value="1"/>
</dbReference>
<dbReference type="InterPro" id="IPR004843">
    <property type="entry name" value="Calcineurin-like_PHP"/>
</dbReference>
<reference evidence="2" key="1">
    <citation type="submission" date="2022-08" db="EMBL/GenBank/DDBJ databases">
        <title>Alicyclobacillus fastidiosus DSM 17978, complete genome.</title>
        <authorList>
            <person name="Wang Q."/>
            <person name="Cai R."/>
            <person name="Wang Z."/>
        </authorList>
    </citation>
    <scope>NUCLEOTIDE SEQUENCE</scope>
    <source>
        <strain evidence="2">DSM 17978</strain>
    </source>
</reference>
<dbReference type="PANTHER" id="PTHR43143">
    <property type="entry name" value="METALLOPHOSPHOESTERASE, CALCINEURIN SUPERFAMILY"/>
    <property type="match status" value="1"/>
</dbReference>
<dbReference type="EMBL" id="CP104067">
    <property type="protein sequence ID" value="WAH41501.1"/>
    <property type="molecule type" value="Genomic_DNA"/>
</dbReference>
<dbReference type="Pfam" id="PF00149">
    <property type="entry name" value="Metallophos"/>
    <property type="match status" value="1"/>
</dbReference>
<feature type="domain" description="Calcineurin-like phosphoesterase" evidence="1">
    <location>
        <begin position="44"/>
        <end position="265"/>
    </location>
</feature>
<dbReference type="InterPro" id="IPR029052">
    <property type="entry name" value="Metallo-depent_PP-like"/>
</dbReference>
<protein>
    <submittedName>
        <fullName evidence="2">Metallophosphoesterase</fullName>
    </submittedName>
</protein>